<dbReference type="EMBL" id="FNYE01000065">
    <property type="protein sequence ID" value="SEK13219.1"/>
    <property type="molecule type" value="Genomic_DNA"/>
</dbReference>
<dbReference type="Proteomes" id="UP000198866">
    <property type="component" value="Unassembled WGS sequence"/>
</dbReference>
<keyword evidence="2" id="KW-1185">Reference proteome</keyword>
<proteinExistence type="predicted"/>
<name>A0A1H7EH24_9BURK</name>
<organism evidence="1 2">
    <name type="scientific">Paraburkholderia diazotrophica</name>
    <dbReference type="NCBI Taxonomy" id="667676"/>
    <lineage>
        <taxon>Bacteria</taxon>
        <taxon>Pseudomonadati</taxon>
        <taxon>Pseudomonadota</taxon>
        <taxon>Betaproteobacteria</taxon>
        <taxon>Burkholderiales</taxon>
        <taxon>Burkholderiaceae</taxon>
        <taxon>Paraburkholderia</taxon>
    </lineage>
</organism>
<gene>
    <name evidence="1" type="ORF">SAMN05192539_10651</name>
</gene>
<evidence type="ECO:0000313" key="2">
    <source>
        <dbReference type="Proteomes" id="UP000198866"/>
    </source>
</evidence>
<reference evidence="2" key="1">
    <citation type="submission" date="2016-10" db="EMBL/GenBank/DDBJ databases">
        <authorList>
            <person name="Varghese N."/>
            <person name="Submissions S."/>
        </authorList>
    </citation>
    <scope>NUCLEOTIDE SEQUENCE [LARGE SCALE GENOMIC DNA]</scope>
    <source>
        <strain evidence="2">LMG 26031</strain>
    </source>
</reference>
<protein>
    <submittedName>
        <fullName evidence="1">Uncharacterized protein</fullName>
    </submittedName>
</protein>
<sequence>MDSDDPGQRAYTALIVNWLVEMVAGRRAGVRGAAPNQAGT</sequence>
<evidence type="ECO:0000313" key="1">
    <source>
        <dbReference type="EMBL" id="SEK13219.1"/>
    </source>
</evidence>
<accession>A0A1H7EH24</accession>
<dbReference type="AlphaFoldDB" id="A0A1H7EH24"/>